<keyword evidence="13" id="KW-1185">Reference proteome</keyword>
<evidence type="ECO:0000256" key="9">
    <source>
        <dbReference type="RuleBase" id="RU367105"/>
    </source>
</evidence>
<dbReference type="PANTHER" id="PTHR12622">
    <property type="entry name" value="DELTEX-RELATED"/>
    <property type="match status" value="1"/>
</dbReference>
<evidence type="ECO:0000256" key="7">
    <source>
        <dbReference type="ARBA" id="ARBA00022833"/>
    </source>
</evidence>
<protein>
    <recommendedName>
        <fullName evidence="9">E3 ubiquitin-protein ligase</fullName>
        <ecNumber evidence="9">2.3.2.27</ecNumber>
    </recommendedName>
</protein>
<dbReference type="AlphaFoldDB" id="A0AAV7CLE0"/>
<evidence type="ECO:0000256" key="6">
    <source>
        <dbReference type="ARBA" id="ARBA00022771"/>
    </source>
</evidence>
<sequence length="369" mass="41109">MAASGVHTKSKVTVHKEVWDFLNKETPSKLNRLREDNGVRILIDGETSEIYVLRLSFDSQVPANTVSIVRKALKSLLRDAEKELKKSCKQHQISGCMAYADKNSEHAGELHLRNVYSRGQQSTSGRGLPGSSSGGASGSHGNSRDHRREEAEDDRENQCPICLGEIQNIKTLEKCQHSFCEDCITRALQVKKACPMCGRFYGQLVGNQPENGRMLVSKDSSLLLPGYEKYGTIIIQYVFPPGIQGSEHPNPGVRYPGTTRVAYLPDCPEGNKVLTLFKKAFDQRLTFTIGTSMTTGRPNVITWNDIHHKTNCTGGPQLPLVQAVPYVRTPDLQTTHSYKWTPGCWFGYPDPTYLLRVQEELRAKGITAD</sequence>
<dbReference type="GO" id="GO:0008270">
    <property type="term" value="F:zinc ion binding"/>
    <property type="evidence" value="ECO:0007669"/>
    <property type="project" value="UniProtKB-KW"/>
</dbReference>
<evidence type="ECO:0000313" key="13">
    <source>
        <dbReference type="Proteomes" id="UP000824782"/>
    </source>
</evidence>
<dbReference type="InterPro" id="IPR001841">
    <property type="entry name" value="Znf_RING"/>
</dbReference>
<dbReference type="EC" id="2.3.2.27" evidence="9"/>
<reference evidence="12" key="1">
    <citation type="thesis" date="2020" institute="ProQuest LLC" country="789 East Eisenhower Parkway, Ann Arbor, MI, USA">
        <title>Comparative Genomics and Chromosome Evolution.</title>
        <authorList>
            <person name="Mudd A.B."/>
        </authorList>
    </citation>
    <scope>NUCLEOTIDE SEQUENCE</scope>
    <source>
        <strain evidence="12">237g6f4</strain>
        <tissue evidence="12">Blood</tissue>
    </source>
</reference>
<keyword evidence="4 9" id="KW-0808">Transferase</keyword>
<evidence type="ECO:0000256" key="1">
    <source>
        <dbReference type="ARBA" id="ARBA00000900"/>
    </source>
</evidence>
<feature type="compositionally biased region" description="Low complexity" evidence="10">
    <location>
        <begin position="122"/>
        <end position="131"/>
    </location>
</feature>
<keyword evidence="9" id="KW-0963">Cytoplasm</keyword>
<evidence type="ECO:0000256" key="8">
    <source>
        <dbReference type="PROSITE-ProRule" id="PRU00175"/>
    </source>
</evidence>
<proteinExistence type="inferred from homology"/>
<dbReference type="Proteomes" id="UP000824782">
    <property type="component" value="Unassembled WGS sequence"/>
</dbReference>
<evidence type="ECO:0000313" key="12">
    <source>
        <dbReference type="EMBL" id="KAG8585584.1"/>
    </source>
</evidence>
<keyword evidence="7 9" id="KW-0862">Zinc</keyword>
<feature type="region of interest" description="Disordered" evidence="10">
    <location>
        <begin position="118"/>
        <end position="154"/>
    </location>
</feature>
<name>A0AAV7CLE0_ENGPU</name>
<evidence type="ECO:0000259" key="11">
    <source>
        <dbReference type="PROSITE" id="PS50089"/>
    </source>
</evidence>
<dbReference type="PROSITE" id="PS00518">
    <property type="entry name" value="ZF_RING_1"/>
    <property type="match status" value="1"/>
</dbReference>
<dbReference type="GO" id="GO:0061630">
    <property type="term" value="F:ubiquitin protein ligase activity"/>
    <property type="evidence" value="ECO:0007669"/>
    <property type="project" value="UniProtKB-UniRule"/>
</dbReference>
<dbReference type="Pfam" id="PF18102">
    <property type="entry name" value="DTC"/>
    <property type="match status" value="1"/>
</dbReference>
<comment type="similarity">
    <text evidence="3 9">Belongs to the Deltex family.</text>
</comment>
<dbReference type="InterPro" id="IPR039399">
    <property type="entry name" value="Deltex_C_sf"/>
</dbReference>
<comment type="pathway">
    <text evidence="2 9">Protein modification; protein ubiquitination.</text>
</comment>
<dbReference type="CDD" id="cd09633">
    <property type="entry name" value="Deltex_C"/>
    <property type="match status" value="1"/>
</dbReference>
<dbReference type="Gene3D" id="3.30.40.10">
    <property type="entry name" value="Zinc/RING finger domain, C3HC4 (zinc finger)"/>
    <property type="match status" value="1"/>
</dbReference>
<accession>A0AAV7CLE0</accession>
<dbReference type="GO" id="GO:0016567">
    <property type="term" value="P:protein ubiquitination"/>
    <property type="evidence" value="ECO:0007669"/>
    <property type="project" value="UniProtKB-UniRule"/>
</dbReference>
<feature type="domain" description="RING-type" evidence="11">
    <location>
        <begin position="159"/>
        <end position="197"/>
    </location>
</feature>
<comment type="subcellular location">
    <subcellularLocation>
        <location evidence="9">Cytoplasm</location>
    </subcellularLocation>
</comment>
<evidence type="ECO:0000256" key="4">
    <source>
        <dbReference type="ARBA" id="ARBA00022679"/>
    </source>
</evidence>
<gene>
    <name evidence="12" type="ORF">GDO81_005082</name>
</gene>
<dbReference type="Pfam" id="PF13923">
    <property type="entry name" value="zf-C3HC4_2"/>
    <property type="match status" value="1"/>
</dbReference>
<dbReference type="InterPro" id="IPR039398">
    <property type="entry name" value="Deltex_fam"/>
</dbReference>
<evidence type="ECO:0000256" key="3">
    <source>
        <dbReference type="ARBA" id="ARBA00009413"/>
    </source>
</evidence>
<dbReference type="CDD" id="cd16711">
    <property type="entry name" value="RING-HC_DTX3"/>
    <property type="match status" value="1"/>
</dbReference>
<dbReference type="SMART" id="SM00184">
    <property type="entry name" value="RING"/>
    <property type="match status" value="1"/>
</dbReference>
<organism evidence="12 13">
    <name type="scientific">Engystomops pustulosus</name>
    <name type="common">Tungara frog</name>
    <name type="synonym">Physalaemus pustulosus</name>
    <dbReference type="NCBI Taxonomy" id="76066"/>
    <lineage>
        <taxon>Eukaryota</taxon>
        <taxon>Metazoa</taxon>
        <taxon>Chordata</taxon>
        <taxon>Craniata</taxon>
        <taxon>Vertebrata</taxon>
        <taxon>Euteleostomi</taxon>
        <taxon>Amphibia</taxon>
        <taxon>Batrachia</taxon>
        <taxon>Anura</taxon>
        <taxon>Neobatrachia</taxon>
        <taxon>Hyloidea</taxon>
        <taxon>Leptodactylidae</taxon>
        <taxon>Leiuperinae</taxon>
        <taxon>Engystomops</taxon>
    </lineage>
</organism>
<dbReference type="Gene3D" id="3.30.390.130">
    <property type="match status" value="1"/>
</dbReference>
<dbReference type="GO" id="GO:0007219">
    <property type="term" value="P:Notch signaling pathway"/>
    <property type="evidence" value="ECO:0007669"/>
    <property type="project" value="InterPro"/>
</dbReference>
<evidence type="ECO:0000256" key="10">
    <source>
        <dbReference type="SAM" id="MobiDB-lite"/>
    </source>
</evidence>
<dbReference type="EMBL" id="WNYA01000002">
    <property type="protein sequence ID" value="KAG8585584.1"/>
    <property type="molecule type" value="Genomic_DNA"/>
</dbReference>
<dbReference type="InterPro" id="IPR017907">
    <property type="entry name" value="Znf_RING_CS"/>
</dbReference>
<keyword evidence="6 8" id="KW-0863">Zinc-finger</keyword>
<comment type="caution">
    <text evidence="12">The sequence shown here is derived from an EMBL/GenBank/DDBJ whole genome shotgun (WGS) entry which is preliminary data.</text>
</comment>
<keyword evidence="5 9" id="KW-0479">Metal-binding</keyword>
<dbReference type="InterPro" id="IPR013083">
    <property type="entry name" value="Znf_RING/FYVE/PHD"/>
</dbReference>
<dbReference type="InterPro" id="IPR039396">
    <property type="entry name" value="Deltex_C"/>
</dbReference>
<evidence type="ECO:0000256" key="2">
    <source>
        <dbReference type="ARBA" id="ARBA00004906"/>
    </source>
</evidence>
<comment type="catalytic activity">
    <reaction evidence="1 9">
        <text>S-ubiquitinyl-[E2 ubiquitin-conjugating enzyme]-L-cysteine + [acceptor protein]-L-lysine = [E2 ubiquitin-conjugating enzyme]-L-cysteine + N(6)-ubiquitinyl-[acceptor protein]-L-lysine.</text>
        <dbReference type="EC" id="2.3.2.27"/>
    </reaction>
</comment>
<evidence type="ECO:0000256" key="5">
    <source>
        <dbReference type="ARBA" id="ARBA00022723"/>
    </source>
</evidence>
<dbReference type="PROSITE" id="PS50089">
    <property type="entry name" value="ZF_RING_2"/>
    <property type="match status" value="1"/>
</dbReference>
<dbReference type="SUPFAM" id="SSF57850">
    <property type="entry name" value="RING/U-box"/>
    <property type="match status" value="1"/>
</dbReference>
<dbReference type="GO" id="GO:0005737">
    <property type="term" value="C:cytoplasm"/>
    <property type="evidence" value="ECO:0007669"/>
    <property type="project" value="UniProtKB-SubCell"/>
</dbReference>